<organism evidence="3 4">
    <name type="scientific">Micrococcus cohnii</name>
    <dbReference type="NCBI Taxonomy" id="993416"/>
    <lineage>
        <taxon>Bacteria</taxon>
        <taxon>Bacillati</taxon>
        <taxon>Actinomycetota</taxon>
        <taxon>Actinomycetes</taxon>
        <taxon>Micrococcales</taxon>
        <taxon>Micrococcaceae</taxon>
        <taxon>Micrococcus</taxon>
    </lineage>
</organism>
<protein>
    <submittedName>
        <fullName evidence="3">Uncharacterized protein</fullName>
    </submittedName>
</protein>
<feature type="transmembrane region" description="Helical" evidence="2">
    <location>
        <begin position="65"/>
        <end position="84"/>
    </location>
</feature>
<proteinExistence type="predicted"/>
<evidence type="ECO:0000256" key="2">
    <source>
        <dbReference type="SAM" id="Phobius"/>
    </source>
</evidence>
<comment type="caution">
    <text evidence="3">The sequence shown here is derived from an EMBL/GenBank/DDBJ whole genome shotgun (WGS) entry which is preliminary data.</text>
</comment>
<evidence type="ECO:0000313" key="3">
    <source>
        <dbReference type="EMBL" id="MBB4736385.1"/>
    </source>
</evidence>
<feature type="region of interest" description="Disordered" evidence="1">
    <location>
        <begin position="300"/>
        <end position="319"/>
    </location>
</feature>
<dbReference type="EMBL" id="JACHNA010000001">
    <property type="protein sequence ID" value="MBB4736385.1"/>
    <property type="molecule type" value="Genomic_DNA"/>
</dbReference>
<evidence type="ECO:0000313" key="4">
    <source>
        <dbReference type="Proteomes" id="UP000540191"/>
    </source>
</evidence>
<feature type="transmembrane region" description="Helical" evidence="2">
    <location>
        <begin position="261"/>
        <end position="283"/>
    </location>
</feature>
<sequence>MSDIVTWAIIGAGIVLASNDGGFTSSGCVAAQEKFLHKQGLPVTPRVRGVVRQRLESRGSAAQKLGGAGLVAGLGAASVAQMLGHGNLTVFLMLACLTVGLSAGTVIGSERLAADPDPQGPRVARTREVTVADYLTRAERAAVWVSAGCVVVSAGIAAVVGSLSPAAPEVLAFVGLCVLAVVSLGAMTGCAVAACRVVRRPQRAASDLHLAWDDAIRTGAVRELNDLAVIIALVAVLALHLTAAEWVMAPEVRVQGMDLTAILGATAGIAGLVCWILTAAVWLPGRLTDNPSRANLWAGRDFTTGDDGTEPAEAARAAR</sequence>
<feature type="transmembrane region" description="Helical" evidence="2">
    <location>
        <begin position="170"/>
        <end position="194"/>
    </location>
</feature>
<evidence type="ECO:0000256" key="1">
    <source>
        <dbReference type="SAM" id="MobiDB-lite"/>
    </source>
</evidence>
<keyword evidence="4" id="KW-1185">Reference proteome</keyword>
<accession>A0A7W7GQE7</accession>
<reference evidence="3 4" key="1">
    <citation type="submission" date="2020-08" db="EMBL/GenBank/DDBJ databases">
        <title>Sequencing the genomes of 1000 actinobacteria strains.</title>
        <authorList>
            <person name="Klenk H.-P."/>
        </authorList>
    </citation>
    <scope>NUCLEOTIDE SEQUENCE [LARGE SCALE GENOMIC DNA]</scope>
    <source>
        <strain evidence="3 4">DSM 23974</strain>
    </source>
</reference>
<dbReference type="Proteomes" id="UP000540191">
    <property type="component" value="Unassembled WGS sequence"/>
</dbReference>
<gene>
    <name evidence="3" type="ORF">HDA30_001893</name>
</gene>
<name>A0A7W7GQE7_9MICC</name>
<keyword evidence="2" id="KW-1133">Transmembrane helix</keyword>
<keyword evidence="2" id="KW-0812">Transmembrane</keyword>
<dbReference type="AlphaFoldDB" id="A0A7W7GQE7"/>
<feature type="transmembrane region" description="Helical" evidence="2">
    <location>
        <begin position="90"/>
        <end position="108"/>
    </location>
</feature>
<keyword evidence="2" id="KW-0472">Membrane</keyword>
<dbReference type="RefSeq" id="WP_184241995.1">
    <property type="nucleotide sequence ID" value="NZ_JACHNA010000001.1"/>
</dbReference>
<feature type="transmembrane region" description="Helical" evidence="2">
    <location>
        <begin position="227"/>
        <end position="249"/>
    </location>
</feature>
<feature type="transmembrane region" description="Helical" evidence="2">
    <location>
        <begin position="141"/>
        <end position="164"/>
    </location>
</feature>